<evidence type="ECO:0000256" key="1">
    <source>
        <dbReference type="SAM" id="Phobius"/>
    </source>
</evidence>
<dbReference type="Proteomes" id="UP000663855">
    <property type="component" value="Unassembled WGS sequence"/>
</dbReference>
<proteinExistence type="predicted"/>
<evidence type="ECO:0000313" key="7">
    <source>
        <dbReference type="Proteomes" id="UP000663855"/>
    </source>
</evidence>
<feature type="transmembrane region" description="Helical" evidence="1">
    <location>
        <begin position="106"/>
        <end position="130"/>
    </location>
</feature>
<dbReference type="EMBL" id="CAJNRF010009978">
    <property type="protein sequence ID" value="CAF2115715.1"/>
    <property type="molecule type" value="Genomic_DNA"/>
</dbReference>
<evidence type="ECO:0000313" key="4">
    <source>
        <dbReference type="EMBL" id="CAF2115715.1"/>
    </source>
</evidence>
<dbReference type="EMBL" id="CAJNOW010001112">
    <property type="protein sequence ID" value="CAF1307091.1"/>
    <property type="molecule type" value="Genomic_DNA"/>
</dbReference>
<evidence type="ECO:0000313" key="3">
    <source>
        <dbReference type="EMBL" id="CAF1307091.1"/>
    </source>
</evidence>
<dbReference type="Proteomes" id="UP000663834">
    <property type="component" value="Unassembled WGS sequence"/>
</dbReference>
<feature type="transmembrane region" description="Helical" evidence="1">
    <location>
        <begin position="136"/>
        <end position="157"/>
    </location>
</feature>
<name>A0A814U184_9BILA</name>
<dbReference type="EMBL" id="CAJNRE010017966">
    <property type="protein sequence ID" value="CAF2158734.1"/>
    <property type="molecule type" value="Genomic_DNA"/>
</dbReference>
<dbReference type="AlphaFoldDB" id="A0A814U184"/>
<organism evidence="2 7">
    <name type="scientific">Rotaria magnacalcarata</name>
    <dbReference type="NCBI Taxonomy" id="392030"/>
    <lineage>
        <taxon>Eukaryota</taxon>
        <taxon>Metazoa</taxon>
        <taxon>Spiralia</taxon>
        <taxon>Gnathifera</taxon>
        <taxon>Rotifera</taxon>
        <taxon>Eurotatoria</taxon>
        <taxon>Bdelloidea</taxon>
        <taxon>Philodinida</taxon>
        <taxon>Philodinidae</taxon>
        <taxon>Rotaria</taxon>
    </lineage>
</organism>
<keyword evidence="1" id="KW-0472">Membrane</keyword>
<gene>
    <name evidence="2" type="ORF">CJN711_LOCUS10362</name>
    <name evidence="3" type="ORF">KQP761_LOCUS5067</name>
    <name evidence="5" type="ORF">MBJ925_LOCUS32773</name>
    <name evidence="4" type="ORF">WKI299_LOCUS23162</name>
    <name evidence="6" type="ORF">XDN619_LOCUS37215</name>
</gene>
<feature type="transmembrane region" description="Helical" evidence="1">
    <location>
        <begin position="38"/>
        <end position="62"/>
    </location>
</feature>
<accession>A0A814U184</accession>
<sequence>MDFEPLNNDTKARIDVSDGTYKYSTMSQLAKIDRTRKILLLLIFMEFVLSTISVIVVIYSYALDFTLGFESYNVVFRFLPFLSFLCFGFGLIAADRYHVTGLRLFAMLLMLDLILSYLSLINFIIIPLIFEKYSVGMVPVIIFILICLMIFFVILFLQGYIIRLAFKLSNLLNANKYLENKKMII</sequence>
<dbReference type="OrthoDB" id="10402789at2759"/>
<comment type="caution">
    <text evidence="2">The sequence shown here is derived from an EMBL/GenBank/DDBJ whole genome shotgun (WGS) entry which is preliminary data.</text>
</comment>
<evidence type="ECO:0000313" key="2">
    <source>
        <dbReference type="EMBL" id="CAF1168206.1"/>
    </source>
</evidence>
<feature type="transmembrane region" description="Helical" evidence="1">
    <location>
        <begin position="74"/>
        <end position="94"/>
    </location>
</feature>
<evidence type="ECO:0000313" key="5">
    <source>
        <dbReference type="EMBL" id="CAF2158734.1"/>
    </source>
</evidence>
<keyword evidence="1" id="KW-1133">Transmembrane helix</keyword>
<dbReference type="EMBL" id="CAJNRG010019378">
    <property type="protein sequence ID" value="CAF2272353.1"/>
    <property type="molecule type" value="Genomic_DNA"/>
</dbReference>
<dbReference type="EMBL" id="CAJNOV010004269">
    <property type="protein sequence ID" value="CAF1168206.1"/>
    <property type="molecule type" value="Genomic_DNA"/>
</dbReference>
<dbReference type="Proteomes" id="UP000663824">
    <property type="component" value="Unassembled WGS sequence"/>
</dbReference>
<dbReference type="Proteomes" id="UP000663856">
    <property type="component" value="Unassembled WGS sequence"/>
</dbReference>
<dbReference type="Proteomes" id="UP000663887">
    <property type="component" value="Unassembled WGS sequence"/>
</dbReference>
<keyword evidence="1" id="KW-0812">Transmembrane</keyword>
<evidence type="ECO:0000313" key="6">
    <source>
        <dbReference type="EMBL" id="CAF2272353.1"/>
    </source>
</evidence>
<reference evidence="2" key="1">
    <citation type="submission" date="2021-02" db="EMBL/GenBank/DDBJ databases">
        <authorList>
            <person name="Nowell W R."/>
        </authorList>
    </citation>
    <scope>NUCLEOTIDE SEQUENCE</scope>
</reference>
<protein>
    <submittedName>
        <fullName evidence="2">Uncharacterized protein</fullName>
    </submittedName>
</protein>